<evidence type="ECO:0000313" key="2">
    <source>
        <dbReference type="Proteomes" id="UP000634136"/>
    </source>
</evidence>
<dbReference type="Proteomes" id="UP000634136">
    <property type="component" value="Unassembled WGS sequence"/>
</dbReference>
<protein>
    <submittedName>
        <fullName evidence="1">Uncharacterized protein</fullName>
    </submittedName>
</protein>
<keyword evidence="2" id="KW-1185">Reference proteome</keyword>
<gene>
    <name evidence="1" type="ORF">G2W53_004699</name>
</gene>
<comment type="caution">
    <text evidence="1">The sequence shown here is derived from an EMBL/GenBank/DDBJ whole genome shotgun (WGS) entry which is preliminary data.</text>
</comment>
<reference evidence="1" key="1">
    <citation type="submission" date="2020-09" db="EMBL/GenBank/DDBJ databases">
        <title>Genome-Enabled Discovery of Anthraquinone Biosynthesis in Senna tora.</title>
        <authorList>
            <person name="Kang S.-H."/>
            <person name="Pandey R.P."/>
            <person name="Lee C.-M."/>
            <person name="Sim J.-S."/>
            <person name="Jeong J.-T."/>
            <person name="Choi B.-S."/>
            <person name="Jung M."/>
            <person name="Ginzburg D."/>
            <person name="Zhao K."/>
            <person name="Won S.Y."/>
            <person name="Oh T.-J."/>
            <person name="Yu Y."/>
            <person name="Kim N.-H."/>
            <person name="Lee O.R."/>
            <person name="Lee T.-H."/>
            <person name="Bashyal P."/>
            <person name="Kim T.-S."/>
            <person name="Lee W.-H."/>
            <person name="Kawkins C."/>
            <person name="Kim C.-K."/>
            <person name="Kim J.S."/>
            <person name="Ahn B.O."/>
            <person name="Rhee S.Y."/>
            <person name="Sohng J.K."/>
        </authorList>
    </citation>
    <scope>NUCLEOTIDE SEQUENCE</scope>
    <source>
        <tissue evidence="1">Leaf</tissue>
    </source>
</reference>
<name>A0A835CID6_9FABA</name>
<accession>A0A835CID6</accession>
<dbReference type="AlphaFoldDB" id="A0A835CID6"/>
<sequence length="86" mass="9916">MNYTRRNESYETQKGEMNYARRNTLWGHHKTGRVTRSITSRGGHDETLCVTRGVTIQDEVSYTGRNKSCEARRGGMMSYARRNEPG</sequence>
<proteinExistence type="predicted"/>
<evidence type="ECO:0000313" key="1">
    <source>
        <dbReference type="EMBL" id="KAF7842401.1"/>
    </source>
</evidence>
<dbReference type="EMBL" id="JAAIUW010000002">
    <property type="protein sequence ID" value="KAF7842401.1"/>
    <property type="molecule type" value="Genomic_DNA"/>
</dbReference>
<organism evidence="1 2">
    <name type="scientific">Senna tora</name>
    <dbReference type="NCBI Taxonomy" id="362788"/>
    <lineage>
        <taxon>Eukaryota</taxon>
        <taxon>Viridiplantae</taxon>
        <taxon>Streptophyta</taxon>
        <taxon>Embryophyta</taxon>
        <taxon>Tracheophyta</taxon>
        <taxon>Spermatophyta</taxon>
        <taxon>Magnoliopsida</taxon>
        <taxon>eudicotyledons</taxon>
        <taxon>Gunneridae</taxon>
        <taxon>Pentapetalae</taxon>
        <taxon>rosids</taxon>
        <taxon>fabids</taxon>
        <taxon>Fabales</taxon>
        <taxon>Fabaceae</taxon>
        <taxon>Caesalpinioideae</taxon>
        <taxon>Cassia clade</taxon>
        <taxon>Senna</taxon>
    </lineage>
</organism>